<dbReference type="Gene3D" id="2.60.120.10">
    <property type="entry name" value="Jelly Rolls"/>
    <property type="match status" value="1"/>
</dbReference>
<dbReference type="CDD" id="cd02230">
    <property type="entry name" value="cupin_HP0902-like"/>
    <property type="match status" value="1"/>
</dbReference>
<protein>
    <submittedName>
        <fullName evidence="2">Cupin domain-containing protein</fullName>
    </submittedName>
</protein>
<dbReference type="InterPro" id="IPR011051">
    <property type="entry name" value="RmlC_Cupin_sf"/>
</dbReference>
<feature type="domain" description="Cupin type-2" evidence="1">
    <location>
        <begin position="43"/>
        <end position="106"/>
    </location>
</feature>
<dbReference type="InterPro" id="IPR014710">
    <property type="entry name" value="RmlC-like_jellyroll"/>
</dbReference>
<dbReference type="Proteomes" id="UP000641025">
    <property type="component" value="Unassembled WGS sequence"/>
</dbReference>
<dbReference type="SUPFAM" id="SSF51182">
    <property type="entry name" value="RmlC-like cupins"/>
    <property type="match status" value="1"/>
</dbReference>
<proteinExistence type="predicted"/>
<sequence>MAEKKGVALGEAINLVNLAGYADGAVVSRTVIDKPVGTVTAFSFDAGEGLSEHTAPYDAFVQVLDGEAEVNINGVAHTVAAGEIIIMPANIPHSLRAVQRFKMLLVMIRA</sequence>
<organism evidence="2 3">
    <name type="scientific">Geomonas propionica</name>
    <dbReference type="NCBI Taxonomy" id="2798582"/>
    <lineage>
        <taxon>Bacteria</taxon>
        <taxon>Pseudomonadati</taxon>
        <taxon>Thermodesulfobacteriota</taxon>
        <taxon>Desulfuromonadia</taxon>
        <taxon>Geobacterales</taxon>
        <taxon>Geobacteraceae</taxon>
        <taxon>Geomonas</taxon>
    </lineage>
</organism>
<gene>
    <name evidence="2" type="ORF">JFN90_18760</name>
</gene>
<accession>A0ABS0YWQ5</accession>
<dbReference type="PANTHER" id="PTHR37694">
    <property type="entry name" value="SLR8022 PROTEIN"/>
    <property type="match status" value="1"/>
</dbReference>
<dbReference type="InterPro" id="IPR013096">
    <property type="entry name" value="Cupin_2"/>
</dbReference>
<keyword evidence="3" id="KW-1185">Reference proteome</keyword>
<evidence type="ECO:0000313" key="3">
    <source>
        <dbReference type="Proteomes" id="UP000641025"/>
    </source>
</evidence>
<dbReference type="Pfam" id="PF07883">
    <property type="entry name" value="Cupin_2"/>
    <property type="match status" value="1"/>
</dbReference>
<dbReference type="PANTHER" id="PTHR37694:SF1">
    <property type="entry name" value="SLR8022 PROTEIN"/>
    <property type="match status" value="1"/>
</dbReference>
<evidence type="ECO:0000313" key="2">
    <source>
        <dbReference type="EMBL" id="MBJ6802172.1"/>
    </source>
</evidence>
<comment type="caution">
    <text evidence="2">The sequence shown here is derived from an EMBL/GenBank/DDBJ whole genome shotgun (WGS) entry which is preliminary data.</text>
</comment>
<name>A0ABS0YWQ5_9BACT</name>
<reference evidence="2 3" key="1">
    <citation type="submission" date="2020-12" db="EMBL/GenBank/DDBJ databases">
        <title>Geomonas sp. Red259, isolated from paddy soil.</title>
        <authorList>
            <person name="Xu Z."/>
            <person name="Zhang Z."/>
            <person name="Masuda Y."/>
            <person name="Itoh H."/>
            <person name="Senoo K."/>
        </authorList>
    </citation>
    <scope>NUCLEOTIDE SEQUENCE [LARGE SCALE GENOMIC DNA]</scope>
    <source>
        <strain evidence="2 3">Red259</strain>
    </source>
</reference>
<dbReference type="EMBL" id="JAEMHK010000016">
    <property type="protein sequence ID" value="MBJ6802172.1"/>
    <property type="molecule type" value="Genomic_DNA"/>
</dbReference>
<evidence type="ECO:0000259" key="1">
    <source>
        <dbReference type="Pfam" id="PF07883"/>
    </source>
</evidence>
<dbReference type="RefSeq" id="WP_199396646.1">
    <property type="nucleotide sequence ID" value="NZ_JAEMHK010000016.1"/>
</dbReference>